<proteinExistence type="predicted"/>
<evidence type="ECO:0000313" key="2">
    <source>
        <dbReference type="Proteomes" id="UP000054350"/>
    </source>
</evidence>
<dbReference type="AlphaFoldDB" id="A0A0L0TDG9"/>
<protein>
    <submittedName>
        <fullName evidence="1">Uncharacterized protein</fullName>
    </submittedName>
</protein>
<organism evidence="1 2">
    <name type="scientific">Allomyces macrogynus (strain ATCC 38327)</name>
    <name type="common">Allomyces javanicus var. macrogynus</name>
    <dbReference type="NCBI Taxonomy" id="578462"/>
    <lineage>
        <taxon>Eukaryota</taxon>
        <taxon>Fungi</taxon>
        <taxon>Fungi incertae sedis</taxon>
        <taxon>Blastocladiomycota</taxon>
        <taxon>Blastocladiomycetes</taxon>
        <taxon>Blastocladiales</taxon>
        <taxon>Blastocladiaceae</taxon>
        <taxon>Allomyces</taxon>
    </lineage>
</organism>
<evidence type="ECO:0000313" key="1">
    <source>
        <dbReference type="EMBL" id="KNE72772.1"/>
    </source>
</evidence>
<dbReference type="VEuPathDB" id="FungiDB:AMAG_17100"/>
<reference evidence="1 2" key="1">
    <citation type="submission" date="2009-11" db="EMBL/GenBank/DDBJ databases">
        <title>Annotation of Allomyces macrogynus ATCC 38327.</title>
        <authorList>
            <consortium name="The Broad Institute Genome Sequencing Platform"/>
            <person name="Russ C."/>
            <person name="Cuomo C."/>
            <person name="Burger G."/>
            <person name="Gray M.W."/>
            <person name="Holland P.W.H."/>
            <person name="King N."/>
            <person name="Lang F.B.F."/>
            <person name="Roger A.J."/>
            <person name="Ruiz-Trillo I."/>
            <person name="Young S.K."/>
            <person name="Zeng Q."/>
            <person name="Gargeya S."/>
            <person name="Fitzgerald M."/>
            <person name="Haas B."/>
            <person name="Abouelleil A."/>
            <person name="Alvarado L."/>
            <person name="Arachchi H.M."/>
            <person name="Berlin A."/>
            <person name="Chapman S.B."/>
            <person name="Gearin G."/>
            <person name="Goldberg J."/>
            <person name="Griggs A."/>
            <person name="Gujja S."/>
            <person name="Hansen M."/>
            <person name="Heiman D."/>
            <person name="Howarth C."/>
            <person name="Larimer J."/>
            <person name="Lui A."/>
            <person name="MacDonald P.J.P."/>
            <person name="McCowen C."/>
            <person name="Montmayeur A."/>
            <person name="Murphy C."/>
            <person name="Neiman D."/>
            <person name="Pearson M."/>
            <person name="Priest M."/>
            <person name="Roberts A."/>
            <person name="Saif S."/>
            <person name="Shea T."/>
            <person name="Sisk P."/>
            <person name="Stolte C."/>
            <person name="Sykes S."/>
            <person name="Wortman J."/>
            <person name="Nusbaum C."/>
            <person name="Birren B."/>
        </authorList>
    </citation>
    <scope>NUCLEOTIDE SEQUENCE [LARGE SCALE GENOMIC DNA]</scope>
    <source>
        <strain evidence="1 2">ATCC 38327</strain>
    </source>
</reference>
<sequence length="197" mass="21011">MSGLELPAAGAVVAAVKFTYDAVRDKRTCNESSAKQFTDQMKTDLEALLAATPSVSGDRSYGCSKLEASKLVTGSTVAAWTNTGYIGRATAVAVLNSGVHVCCCGHKKGWGHRIRQSGYHAPTKKSSISGGSALSRRGDYVLTDQSEENIARALRDCLDHSSKNNKGKPGVVLQSQWCCSGCATEYARELEIRYVVA</sequence>
<keyword evidence="2" id="KW-1185">Reference proteome</keyword>
<dbReference type="Proteomes" id="UP000054350">
    <property type="component" value="Unassembled WGS sequence"/>
</dbReference>
<reference evidence="2" key="2">
    <citation type="submission" date="2009-11" db="EMBL/GenBank/DDBJ databases">
        <title>The Genome Sequence of Allomyces macrogynus strain ATCC 38327.</title>
        <authorList>
            <consortium name="The Broad Institute Genome Sequencing Platform"/>
            <person name="Russ C."/>
            <person name="Cuomo C."/>
            <person name="Shea T."/>
            <person name="Young S.K."/>
            <person name="Zeng Q."/>
            <person name="Koehrsen M."/>
            <person name="Haas B."/>
            <person name="Borodovsky M."/>
            <person name="Guigo R."/>
            <person name="Alvarado L."/>
            <person name="Berlin A."/>
            <person name="Borenstein D."/>
            <person name="Chen Z."/>
            <person name="Engels R."/>
            <person name="Freedman E."/>
            <person name="Gellesch M."/>
            <person name="Goldberg J."/>
            <person name="Griggs A."/>
            <person name="Gujja S."/>
            <person name="Heiman D."/>
            <person name="Hepburn T."/>
            <person name="Howarth C."/>
            <person name="Jen D."/>
            <person name="Larson L."/>
            <person name="Lewis B."/>
            <person name="Mehta T."/>
            <person name="Park D."/>
            <person name="Pearson M."/>
            <person name="Roberts A."/>
            <person name="Saif S."/>
            <person name="Shenoy N."/>
            <person name="Sisk P."/>
            <person name="Stolte C."/>
            <person name="Sykes S."/>
            <person name="Walk T."/>
            <person name="White J."/>
            <person name="Yandava C."/>
            <person name="Burger G."/>
            <person name="Gray M.W."/>
            <person name="Holland P.W.H."/>
            <person name="King N."/>
            <person name="Lang F.B.F."/>
            <person name="Roger A.J."/>
            <person name="Ruiz-Trillo I."/>
            <person name="Lander E."/>
            <person name="Nusbaum C."/>
        </authorList>
    </citation>
    <scope>NUCLEOTIDE SEQUENCE [LARGE SCALE GENOMIC DNA]</scope>
    <source>
        <strain evidence="2">ATCC 38327</strain>
    </source>
</reference>
<dbReference type="EMBL" id="GG745383">
    <property type="protein sequence ID" value="KNE72772.1"/>
    <property type="molecule type" value="Genomic_DNA"/>
</dbReference>
<dbReference type="OrthoDB" id="5540529at2759"/>
<gene>
    <name evidence="1" type="ORF">AMAG_17100</name>
</gene>
<name>A0A0L0TDG9_ALLM3</name>
<accession>A0A0L0TDG9</accession>